<feature type="domain" description="CCHC-type" evidence="1">
    <location>
        <begin position="5"/>
        <end position="21"/>
    </location>
</feature>
<accession>A0AAV0L3B3</accession>
<dbReference type="SMART" id="SM00343">
    <property type="entry name" value="ZnF_C2HC"/>
    <property type="match status" value="2"/>
</dbReference>
<dbReference type="GO" id="GO:0008270">
    <property type="term" value="F:zinc ion binding"/>
    <property type="evidence" value="ECO:0007669"/>
    <property type="project" value="InterPro"/>
</dbReference>
<dbReference type="EMBL" id="CAMGYJ010000006">
    <property type="protein sequence ID" value="CAI0428933.1"/>
    <property type="molecule type" value="Genomic_DNA"/>
</dbReference>
<proteinExistence type="predicted"/>
<dbReference type="Gene3D" id="4.10.60.10">
    <property type="entry name" value="Zinc finger, CCHC-type"/>
    <property type="match status" value="1"/>
</dbReference>
<gene>
    <name evidence="2" type="ORF">LITE_LOCUS21910</name>
</gene>
<sequence length="120" mass="12876">MSEIICHHCHTAGHYQKFCRQRNFCVYCKKKGHIITECRLIQPRSSGLSRAAAAAPTGGAFAAQPVPVAEATPSPYMTAEAVEQLVHSALQRSLPTAITSAFASLHNSGPENGEADRKGE</sequence>
<name>A0AAV0L3B3_9ROSI</name>
<dbReference type="InterPro" id="IPR001878">
    <property type="entry name" value="Znf_CCHC"/>
</dbReference>
<feature type="domain" description="CCHC-type" evidence="1">
    <location>
        <begin position="24"/>
        <end position="40"/>
    </location>
</feature>
<dbReference type="GO" id="GO:0003676">
    <property type="term" value="F:nucleic acid binding"/>
    <property type="evidence" value="ECO:0007669"/>
    <property type="project" value="InterPro"/>
</dbReference>
<organism evidence="2 3">
    <name type="scientific">Linum tenue</name>
    <dbReference type="NCBI Taxonomy" id="586396"/>
    <lineage>
        <taxon>Eukaryota</taxon>
        <taxon>Viridiplantae</taxon>
        <taxon>Streptophyta</taxon>
        <taxon>Embryophyta</taxon>
        <taxon>Tracheophyta</taxon>
        <taxon>Spermatophyta</taxon>
        <taxon>Magnoliopsida</taxon>
        <taxon>eudicotyledons</taxon>
        <taxon>Gunneridae</taxon>
        <taxon>Pentapetalae</taxon>
        <taxon>rosids</taxon>
        <taxon>fabids</taxon>
        <taxon>Malpighiales</taxon>
        <taxon>Linaceae</taxon>
        <taxon>Linum</taxon>
    </lineage>
</organism>
<dbReference type="Proteomes" id="UP001154282">
    <property type="component" value="Unassembled WGS sequence"/>
</dbReference>
<dbReference type="SUPFAM" id="SSF57756">
    <property type="entry name" value="Retrovirus zinc finger-like domains"/>
    <property type="match status" value="1"/>
</dbReference>
<dbReference type="InterPro" id="IPR036875">
    <property type="entry name" value="Znf_CCHC_sf"/>
</dbReference>
<evidence type="ECO:0000313" key="3">
    <source>
        <dbReference type="Proteomes" id="UP001154282"/>
    </source>
</evidence>
<comment type="caution">
    <text evidence="2">The sequence shown here is derived from an EMBL/GenBank/DDBJ whole genome shotgun (WGS) entry which is preliminary data.</text>
</comment>
<reference evidence="2" key="1">
    <citation type="submission" date="2022-08" db="EMBL/GenBank/DDBJ databases">
        <authorList>
            <person name="Gutierrez-Valencia J."/>
        </authorList>
    </citation>
    <scope>NUCLEOTIDE SEQUENCE</scope>
</reference>
<protein>
    <recommendedName>
        <fullName evidence="1">CCHC-type domain-containing protein</fullName>
    </recommendedName>
</protein>
<evidence type="ECO:0000313" key="2">
    <source>
        <dbReference type="EMBL" id="CAI0428933.1"/>
    </source>
</evidence>
<evidence type="ECO:0000259" key="1">
    <source>
        <dbReference type="SMART" id="SM00343"/>
    </source>
</evidence>
<dbReference type="AlphaFoldDB" id="A0AAV0L3B3"/>
<keyword evidence="3" id="KW-1185">Reference proteome</keyword>